<evidence type="ECO:0000256" key="2">
    <source>
        <dbReference type="ARBA" id="ARBA00004953"/>
    </source>
</evidence>
<dbReference type="EMBL" id="CP137757">
    <property type="protein sequence ID" value="WPF25655.1"/>
    <property type="molecule type" value="Genomic_DNA"/>
</dbReference>
<keyword evidence="6 9" id="KW-0812">Transmembrane</keyword>
<comment type="function">
    <text evidence="9">Converts cobyric acid to cobinamide by the addition of aminopropanol on the F carboxylic group.</text>
</comment>
<dbReference type="GO" id="GO:0009236">
    <property type="term" value="P:cobalamin biosynthetic process"/>
    <property type="evidence" value="ECO:0007669"/>
    <property type="project" value="UniProtKB-UniRule"/>
</dbReference>
<keyword evidence="4 9" id="KW-1003">Cell membrane</keyword>
<comment type="subcellular location">
    <subcellularLocation>
        <location evidence="1 9">Cell membrane</location>
        <topology evidence="1 9">Multi-pass membrane protein</topology>
    </subcellularLocation>
</comment>
<keyword evidence="11" id="KW-1185">Reference proteome</keyword>
<evidence type="ECO:0000256" key="5">
    <source>
        <dbReference type="ARBA" id="ARBA00022573"/>
    </source>
</evidence>
<evidence type="ECO:0000313" key="10">
    <source>
        <dbReference type="EMBL" id="WPF25655.1"/>
    </source>
</evidence>
<evidence type="ECO:0000256" key="8">
    <source>
        <dbReference type="ARBA" id="ARBA00023136"/>
    </source>
</evidence>
<name>A0AAU0Q0J0_9CORY</name>
<protein>
    <recommendedName>
        <fullName evidence="9">Cobalamin biosynthesis protein CobD</fullName>
    </recommendedName>
</protein>
<dbReference type="GO" id="GO:0015420">
    <property type="term" value="F:ABC-type vitamin B12 transporter activity"/>
    <property type="evidence" value="ECO:0007669"/>
    <property type="project" value="UniProtKB-UniRule"/>
</dbReference>
<keyword evidence="5 9" id="KW-0169">Cobalamin biosynthesis</keyword>
<dbReference type="RefSeq" id="WP_221924037.1">
    <property type="nucleotide sequence ID" value="NZ_CP137757.1"/>
</dbReference>
<accession>A0AAU0Q0J0</accession>
<evidence type="ECO:0000256" key="1">
    <source>
        <dbReference type="ARBA" id="ARBA00004651"/>
    </source>
</evidence>
<dbReference type="KEGG" id="cpsk:Q0N40_03715"/>
<proteinExistence type="inferred from homology"/>
<reference evidence="10 11" key="1">
    <citation type="submission" date="2023-10" db="EMBL/GenBank/DDBJ databases">
        <title>complete genome sequence of Corynebacterium pseudokroppenstedtii P15-C1.</title>
        <authorList>
            <person name="Bruggemann H."/>
            <person name="Poehlein A."/>
        </authorList>
    </citation>
    <scope>NUCLEOTIDE SEQUENCE [LARGE SCALE GENOMIC DNA]</scope>
    <source>
        <strain evidence="10 11">P15_C1</strain>
    </source>
</reference>
<dbReference type="PANTHER" id="PTHR34308">
    <property type="entry name" value="COBALAMIN BIOSYNTHESIS PROTEIN CBIB"/>
    <property type="match status" value="1"/>
</dbReference>
<dbReference type="InterPro" id="IPR004485">
    <property type="entry name" value="Cobalamin_biosynth_CobD/CbiB"/>
</dbReference>
<dbReference type="HAMAP" id="MF_00024">
    <property type="entry name" value="CobD_CbiB"/>
    <property type="match status" value="1"/>
</dbReference>
<dbReference type="GO" id="GO:0048472">
    <property type="term" value="F:threonine-phosphate decarboxylase activity"/>
    <property type="evidence" value="ECO:0007669"/>
    <property type="project" value="InterPro"/>
</dbReference>
<gene>
    <name evidence="9" type="primary">cobD</name>
    <name evidence="10" type="ORF">Q0N40_03715</name>
</gene>
<dbReference type="Pfam" id="PF03186">
    <property type="entry name" value="CobD_Cbib"/>
    <property type="match status" value="1"/>
</dbReference>
<evidence type="ECO:0000313" key="11">
    <source>
        <dbReference type="Proteomes" id="UP001174314"/>
    </source>
</evidence>
<dbReference type="PANTHER" id="PTHR34308:SF1">
    <property type="entry name" value="COBALAMIN BIOSYNTHESIS PROTEIN CBIB"/>
    <property type="match status" value="1"/>
</dbReference>
<sequence length="317" mass="33513">MLSRGAHRFLHLAPEQYGLAGGFLADAILGDPASYHPVALFGRAAQALEKRIYADSRPRGVAFEALSVGIPVLVTTALAGPRRTTRHAVVLGVVTFFSLGGTSLARTGGRVATALEQYQSGMTTIDEPRQWVPWLCSRDPNSLDADGIARAAVESLAENTSDASVGTLIWGALAGAPGVVAHRCINILDAMVGYKSDRYMNFGWAAAKLDDLANWPVARVTALIHSAVGGRRSITAWRKQNHPSPNAGVVESTAAGALGVQLGGATQYSYGVEMRPVMGEGPAPTIADVRRAVTLSRGVQYAALGIALVLQRCMDRR</sequence>
<evidence type="ECO:0000256" key="6">
    <source>
        <dbReference type="ARBA" id="ARBA00022692"/>
    </source>
</evidence>
<keyword evidence="8 9" id="KW-0472">Membrane</keyword>
<evidence type="ECO:0000256" key="9">
    <source>
        <dbReference type="HAMAP-Rule" id="MF_00024"/>
    </source>
</evidence>
<keyword evidence="7 9" id="KW-1133">Transmembrane helix</keyword>
<comment type="pathway">
    <text evidence="2 9">Cofactor biosynthesis; adenosylcobalamin biosynthesis.</text>
</comment>
<dbReference type="GO" id="GO:0005886">
    <property type="term" value="C:plasma membrane"/>
    <property type="evidence" value="ECO:0007669"/>
    <property type="project" value="UniProtKB-SubCell"/>
</dbReference>
<comment type="similarity">
    <text evidence="3 9">Belongs to the CobD/CbiB family.</text>
</comment>
<evidence type="ECO:0000256" key="3">
    <source>
        <dbReference type="ARBA" id="ARBA00006263"/>
    </source>
</evidence>
<dbReference type="AlphaFoldDB" id="A0AAU0Q0J0"/>
<organism evidence="10 11">
    <name type="scientific">Corynebacterium pseudokroppenstedtii</name>
    <dbReference type="NCBI Taxonomy" id="2804917"/>
    <lineage>
        <taxon>Bacteria</taxon>
        <taxon>Bacillati</taxon>
        <taxon>Actinomycetota</taxon>
        <taxon>Actinomycetes</taxon>
        <taxon>Mycobacteriales</taxon>
        <taxon>Corynebacteriaceae</taxon>
        <taxon>Corynebacterium</taxon>
    </lineage>
</organism>
<evidence type="ECO:0000256" key="7">
    <source>
        <dbReference type="ARBA" id="ARBA00022989"/>
    </source>
</evidence>
<dbReference type="Proteomes" id="UP001174314">
    <property type="component" value="Chromosome"/>
</dbReference>
<evidence type="ECO:0000256" key="4">
    <source>
        <dbReference type="ARBA" id="ARBA00022475"/>
    </source>
</evidence>